<dbReference type="InterPro" id="IPR000086">
    <property type="entry name" value="NUDIX_hydrolase_dom"/>
</dbReference>
<reference evidence="5 6" key="1">
    <citation type="submission" date="2015-09" db="EMBL/GenBank/DDBJ databases">
        <authorList>
            <consortium name="Pathogen Informatics"/>
        </authorList>
    </citation>
    <scope>NUCLEOTIDE SEQUENCE [LARGE SCALE GENOMIC DNA]</scope>
    <source>
        <strain evidence="5 6">2789STDY5834878</strain>
    </source>
</reference>
<dbReference type="GO" id="GO:0019693">
    <property type="term" value="P:ribose phosphate metabolic process"/>
    <property type="evidence" value="ECO:0007669"/>
    <property type="project" value="TreeGrafter"/>
</dbReference>
<accession>A0A174Z3R3</accession>
<dbReference type="InterPro" id="IPR015797">
    <property type="entry name" value="NUDIX_hydrolase-like_dom_sf"/>
</dbReference>
<proteinExistence type="inferred from homology"/>
<dbReference type="EC" id="3.6.1.-" evidence="5"/>
<evidence type="ECO:0000313" key="5">
    <source>
        <dbReference type="EMBL" id="CUQ82034.1"/>
    </source>
</evidence>
<sequence length="187" mass="21444">MKFDGVKKVDEGRFISRYDLYYTTEDDKKKVYEIISRNKDIKTLEDIRNEKTDGVVIVATDEADEHILINKEYRMSVGDYVYNFPAGLIDEGETPEVAAKRELKEETGLDLIVIEDKLYDSYSAIGFSNETNAVVIGKACGKFAPSTSTFEEISAAWYSKQEVKELLKDKHFAARTQAFCYMWARNK</sequence>
<evidence type="ECO:0000313" key="6">
    <source>
        <dbReference type="Proteomes" id="UP000095780"/>
    </source>
</evidence>
<dbReference type="GO" id="GO:0016462">
    <property type="term" value="F:pyrophosphatase activity"/>
    <property type="evidence" value="ECO:0007669"/>
    <property type="project" value="UniProtKB-ARBA"/>
</dbReference>
<dbReference type="Proteomes" id="UP000095780">
    <property type="component" value="Unassembled WGS sequence"/>
</dbReference>
<dbReference type="Gene3D" id="3.90.79.10">
    <property type="entry name" value="Nucleoside Triphosphate Pyrophosphohydrolase"/>
    <property type="match status" value="1"/>
</dbReference>
<evidence type="ECO:0000259" key="4">
    <source>
        <dbReference type="PROSITE" id="PS51462"/>
    </source>
</evidence>
<comment type="cofactor">
    <cofactor evidence="1">
        <name>Mg(2+)</name>
        <dbReference type="ChEBI" id="CHEBI:18420"/>
    </cofactor>
</comment>
<dbReference type="EMBL" id="CZBV01000002">
    <property type="protein sequence ID" value="CUQ82034.1"/>
    <property type="molecule type" value="Genomic_DNA"/>
</dbReference>
<evidence type="ECO:0000256" key="3">
    <source>
        <dbReference type="RuleBase" id="RU003476"/>
    </source>
</evidence>
<dbReference type="AlphaFoldDB" id="A0A174Z3R3"/>
<dbReference type="SUPFAM" id="SSF55811">
    <property type="entry name" value="Nudix"/>
    <property type="match status" value="1"/>
</dbReference>
<evidence type="ECO:0000256" key="1">
    <source>
        <dbReference type="ARBA" id="ARBA00001946"/>
    </source>
</evidence>
<protein>
    <submittedName>
        <fullName evidence="5">ADP compounds hydrolase nudE</fullName>
        <ecNumber evidence="5">3.6.1.-</ecNumber>
    </submittedName>
</protein>
<dbReference type="PRINTS" id="PR00502">
    <property type="entry name" value="NUDIXFAMILY"/>
</dbReference>
<comment type="similarity">
    <text evidence="3">Belongs to the Nudix hydrolase family.</text>
</comment>
<dbReference type="PROSITE" id="PS00893">
    <property type="entry name" value="NUDIX_BOX"/>
    <property type="match status" value="1"/>
</dbReference>
<dbReference type="PROSITE" id="PS51462">
    <property type="entry name" value="NUDIX"/>
    <property type="match status" value="1"/>
</dbReference>
<name>A0A174Z3R3_9FIRM</name>
<feature type="domain" description="Nudix hydrolase" evidence="4">
    <location>
        <begin position="50"/>
        <end position="186"/>
    </location>
</feature>
<evidence type="ECO:0000256" key="2">
    <source>
        <dbReference type="ARBA" id="ARBA00022801"/>
    </source>
</evidence>
<keyword evidence="2 3" id="KW-0378">Hydrolase</keyword>
<dbReference type="GO" id="GO:0006753">
    <property type="term" value="P:nucleoside phosphate metabolic process"/>
    <property type="evidence" value="ECO:0007669"/>
    <property type="project" value="TreeGrafter"/>
</dbReference>
<dbReference type="CDD" id="cd03424">
    <property type="entry name" value="NUDIX_ADPRase_Nudt5_UGPPase_Nudt14"/>
    <property type="match status" value="1"/>
</dbReference>
<organism evidence="5 6">
    <name type="scientific">Lachnospira eligens</name>
    <dbReference type="NCBI Taxonomy" id="39485"/>
    <lineage>
        <taxon>Bacteria</taxon>
        <taxon>Bacillati</taxon>
        <taxon>Bacillota</taxon>
        <taxon>Clostridia</taxon>
        <taxon>Lachnospirales</taxon>
        <taxon>Lachnospiraceae</taxon>
        <taxon>Lachnospira</taxon>
    </lineage>
</organism>
<dbReference type="PANTHER" id="PTHR11839:SF18">
    <property type="entry name" value="NUDIX HYDROLASE DOMAIN-CONTAINING PROTEIN"/>
    <property type="match status" value="1"/>
</dbReference>
<dbReference type="Pfam" id="PF00293">
    <property type="entry name" value="NUDIX"/>
    <property type="match status" value="1"/>
</dbReference>
<dbReference type="InterPro" id="IPR020476">
    <property type="entry name" value="Nudix_hydrolase"/>
</dbReference>
<dbReference type="RefSeq" id="WP_055286307.1">
    <property type="nucleotide sequence ID" value="NZ_CABIXW010000002.1"/>
</dbReference>
<dbReference type="PANTHER" id="PTHR11839">
    <property type="entry name" value="UDP/ADP-SUGAR PYROPHOSPHATASE"/>
    <property type="match status" value="1"/>
</dbReference>
<dbReference type="GO" id="GO:0005829">
    <property type="term" value="C:cytosol"/>
    <property type="evidence" value="ECO:0007669"/>
    <property type="project" value="TreeGrafter"/>
</dbReference>
<gene>
    <name evidence="5" type="primary">nudE</name>
    <name evidence="5" type="ORF">ERS852492_00909</name>
</gene>
<dbReference type="InterPro" id="IPR020084">
    <property type="entry name" value="NUDIX_hydrolase_CS"/>
</dbReference>